<evidence type="ECO:0000313" key="1">
    <source>
        <dbReference type="EMBL" id="MFD2662622.1"/>
    </source>
</evidence>
<comment type="caution">
    <text evidence="1">The sequence shown here is derived from an EMBL/GenBank/DDBJ whole genome shotgun (WGS) entry which is preliminary data.</text>
</comment>
<dbReference type="Proteomes" id="UP001597493">
    <property type="component" value="Unassembled WGS sequence"/>
</dbReference>
<dbReference type="RefSeq" id="WP_379277209.1">
    <property type="nucleotide sequence ID" value="NZ_JBHUGT010000043.1"/>
</dbReference>
<dbReference type="Pfam" id="PF10704">
    <property type="entry name" value="DUF2508"/>
    <property type="match status" value="1"/>
</dbReference>
<organism evidence="1 2">
    <name type="scientific">Paenibacillus thailandensis</name>
    <dbReference type="NCBI Taxonomy" id="393250"/>
    <lineage>
        <taxon>Bacteria</taxon>
        <taxon>Bacillati</taxon>
        <taxon>Bacillota</taxon>
        <taxon>Bacilli</taxon>
        <taxon>Bacillales</taxon>
        <taxon>Paenibacillaceae</taxon>
        <taxon>Paenibacillus</taxon>
    </lineage>
</organism>
<evidence type="ECO:0000313" key="2">
    <source>
        <dbReference type="Proteomes" id="UP001597493"/>
    </source>
</evidence>
<dbReference type="EMBL" id="JBHUMY010000031">
    <property type="protein sequence ID" value="MFD2662622.1"/>
    <property type="molecule type" value="Genomic_DNA"/>
</dbReference>
<keyword evidence="2" id="KW-1185">Reference proteome</keyword>
<reference evidence="2" key="1">
    <citation type="journal article" date="2019" name="Int. J. Syst. Evol. Microbiol.">
        <title>The Global Catalogue of Microorganisms (GCM) 10K type strain sequencing project: providing services to taxonomists for standard genome sequencing and annotation.</title>
        <authorList>
            <consortium name="The Broad Institute Genomics Platform"/>
            <consortium name="The Broad Institute Genome Sequencing Center for Infectious Disease"/>
            <person name="Wu L."/>
            <person name="Ma J."/>
        </authorList>
    </citation>
    <scope>NUCLEOTIDE SEQUENCE [LARGE SCALE GENOMIC DNA]</scope>
    <source>
        <strain evidence="2">TISTR 1827</strain>
    </source>
</reference>
<name>A0ABW5R1L8_9BACL</name>
<dbReference type="InterPro" id="IPR019644">
    <property type="entry name" value="DUF2508"/>
</dbReference>
<gene>
    <name evidence="1" type="ORF">ACFSW5_20385</name>
</gene>
<accession>A0ABW5R1L8</accession>
<sequence>MSMPEQGLEKKPASLSINSPIGSLEWMEKLRAEIEEAKRDWLNAKQFFEYAVGDDQVDYAVYAIISAEKRYEMLLRMAKQSKQWPEWWGV</sequence>
<protein>
    <submittedName>
        <fullName evidence="1">YaaL family protein</fullName>
    </submittedName>
</protein>
<proteinExistence type="predicted"/>